<evidence type="ECO:0000256" key="1">
    <source>
        <dbReference type="SAM" id="MobiDB-lite"/>
    </source>
</evidence>
<dbReference type="Proteomes" id="UP000244855">
    <property type="component" value="Unassembled WGS sequence"/>
</dbReference>
<accession>A0A2V1E9Z6</accession>
<gene>
    <name evidence="2" type="ORF">DM02DRAFT_622377</name>
</gene>
<protein>
    <submittedName>
        <fullName evidence="2">Uncharacterized protein</fullName>
    </submittedName>
</protein>
<reference evidence="2 3" key="1">
    <citation type="journal article" date="2018" name="Sci. Rep.">
        <title>Comparative genomics provides insights into the lifestyle and reveals functional heterogeneity of dark septate endophytic fungi.</title>
        <authorList>
            <person name="Knapp D.G."/>
            <person name="Nemeth J.B."/>
            <person name="Barry K."/>
            <person name="Hainaut M."/>
            <person name="Henrissat B."/>
            <person name="Johnson J."/>
            <person name="Kuo A."/>
            <person name="Lim J.H.P."/>
            <person name="Lipzen A."/>
            <person name="Nolan M."/>
            <person name="Ohm R.A."/>
            <person name="Tamas L."/>
            <person name="Grigoriev I.V."/>
            <person name="Spatafora J.W."/>
            <person name="Nagy L.G."/>
            <person name="Kovacs G.M."/>
        </authorList>
    </citation>
    <scope>NUCLEOTIDE SEQUENCE [LARGE SCALE GENOMIC DNA]</scope>
    <source>
        <strain evidence="2 3">DSE2036</strain>
    </source>
</reference>
<organism evidence="2 3">
    <name type="scientific">Periconia macrospinosa</name>
    <dbReference type="NCBI Taxonomy" id="97972"/>
    <lineage>
        <taxon>Eukaryota</taxon>
        <taxon>Fungi</taxon>
        <taxon>Dikarya</taxon>
        <taxon>Ascomycota</taxon>
        <taxon>Pezizomycotina</taxon>
        <taxon>Dothideomycetes</taxon>
        <taxon>Pleosporomycetidae</taxon>
        <taxon>Pleosporales</taxon>
        <taxon>Massarineae</taxon>
        <taxon>Periconiaceae</taxon>
        <taxon>Periconia</taxon>
    </lineage>
</organism>
<dbReference type="AlphaFoldDB" id="A0A2V1E9Z6"/>
<proteinExistence type="predicted"/>
<dbReference type="EMBL" id="KZ805304">
    <property type="protein sequence ID" value="PVI07448.1"/>
    <property type="molecule type" value="Genomic_DNA"/>
</dbReference>
<evidence type="ECO:0000313" key="2">
    <source>
        <dbReference type="EMBL" id="PVI07448.1"/>
    </source>
</evidence>
<feature type="region of interest" description="Disordered" evidence="1">
    <location>
        <begin position="67"/>
        <end position="105"/>
    </location>
</feature>
<evidence type="ECO:0000313" key="3">
    <source>
        <dbReference type="Proteomes" id="UP000244855"/>
    </source>
</evidence>
<sequence length="228" mass="24340">MDSRGSRHTVVARRWSLVTRSPWGGGVGSGGGAGRRRMVERAWWREGGREEESSRYLCLRASLEGDRGEVRGSGSGGEEVGVGRVKGRAGAVGQDKARTGKSRSRSDRAVCAWAARTNASRASSAPPNVPVNLSSKPAPEQCSACEQRVASQFTALAPFWVARMRPPSSVRAHRGPCVPARTLVTTSGFKPPSSTPFRLAKMARLFAFLAPYRGPLHRVGVGLCCGHG</sequence>
<feature type="compositionally biased region" description="Gly residues" evidence="1">
    <location>
        <begin position="71"/>
        <end position="80"/>
    </location>
</feature>
<keyword evidence="3" id="KW-1185">Reference proteome</keyword>
<name>A0A2V1E9Z6_9PLEO</name>